<sequence length="116" mass="13838">MLVCKINLKLKKNNESSDDDHCTIYKRKSLTSEIELRELYYFFRYFFRNQIQRLPWTPLQGLHDFSISHGKGYGKALISNSSNDLILTDWLKKISDKLDVMDQSRCLHWLLHQRTS</sequence>
<gene>
    <name evidence="1" type="primary">Cnig_chr_I.g2567</name>
    <name evidence="1" type="ORF">B9Z55_002567</name>
</gene>
<dbReference type="EMBL" id="PDUG01000001">
    <property type="protein sequence ID" value="PIC52475.1"/>
    <property type="molecule type" value="Genomic_DNA"/>
</dbReference>
<evidence type="ECO:0000313" key="1">
    <source>
        <dbReference type="EMBL" id="PIC52475.1"/>
    </source>
</evidence>
<keyword evidence="2" id="KW-1185">Reference proteome</keyword>
<organism evidence="1 2">
    <name type="scientific">Caenorhabditis nigoni</name>
    <dbReference type="NCBI Taxonomy" id="1611254"/>
    <lineage>
        <taxon>Eukaryota</taxon>
        <taxon>Metazoa</taxon>
        <taxon>Ecdysozoa</taxon>
        <taxon>Nematoda</taxon>
        <taxon>Chromadorea</taxon>
        <taxon>Rhabditida</taxon>
        <taxon>Rhabditina</taxon>
        <taxon>Rhabditomorpha</taxon>
        <taxon>Rhabditoidea</taxon>
        <taxon>Rhabditidae</taxon>
        <taxon>Peloderinae</taxon>
        <taxon>Caenorhabditis</taxon>
    </lineage>
</organism>
<dbReference type="Proteomes" id="UP000230233">
    <property type="component" value="Chromosome I"/>
</dbReference>
<protein>
    <submittedName>
        <fullName evidence="1">Uncharacterized protein</fullName>
    </submittedName>
</protein>
<proteinExistence type="predicted"/>
<reference evidence="2" key="1">
    <citation type="submission" date="2017-10" db="EMBL/GenBank/DDBJ databases">
        <title>Rapid genome shrinkage in a self-fertile nematode reveals novel sperm competition proteins.</title>
        <authorList>
            <person name="Yin D."/>
            <person name="Schwarz E.M."/>
            <person name="Thomas C.G."/>
            <person name="Felde R.L."/>
            <person name="Korf I.F."/>
            <person name="Cutter A.D."/>
            <person name="Schartner C.M."/>
            <person name="Ralston E.J."/>
            <person name="Meyer B.J."/>
            <person name="Haag E.S."/>
        </authorList>
    </citation>
    <scope>NUCLEOTIDE SEQUENCE [LARGE SCALE GENOMIC DNA]</scope>
    <source>
        <strain evidence="2">JU1422</strain>
    </source>
</reference>
<name>A0A2G5VKY1_9PELO</name>
<evidence type="ECO:0000313" key="2">
    <source>
        <dbReference type="Proteomes" id="UP000230233"/>
    </source>
</evidence>
<dbReference type="AlphaFoldDB" id="A0A2G5VKY1"/>
<accession>A0A2G5VKY1</accession>
<comment type="caution">
    <text evidence="1">The sequence shown here is derived from an EMBL/GenBank/DDBJ whole genome shotgun (WGS) entry which is preliminary data.</text>
</comment>